<dbReference type="InterPro" id="IPR023214">
    <property type="entry name" value="HAD_sf"/>
</dbReference>
<dbReference type="InterPro" id="IPR050582">
    <property type="entry name" value="HAD-like_SerB"/>
</dbReference>
<dbReference type="InterPro" id="IPR036412">
    <property type="entry name" value="HAD-like_sf"/>
</dbReference>
<dbReference type="GO" id="GO:0006564">
    <property type="term" value="P:L-serine biosynthetic process"/>
    <property type="evidence" value="ECO:0007669"/>
    <property type="project" value="TreeGrafter"/>
</dbReference>
<dbReference type="GO" id="GO:0000287">
    <property type="term" value="F:magnesium ion binding"/>
    <property type="evidence" value="ECO:0007669"/>
    <property type="project" value="TreeGrafter"/>
</dbReference>
<dbReference type="HOGENOM" id="CLU_052657_2_0_6"/>
<dbReference type="Gene3D" id="1.20.1440.100">
    <property type="entry name" value="SG protein - dephosphorylation function"/>
    <property type="match status" value="1"/>
</dbReference>
<dbReference type="PATRIC" id="fig|1217668.3.peg.1390"/>
<dbReference type="GO" id="GO:0036424">
    <property type="term" value="F:L-phosphoserine phosphatase activity"/>
    <property type="evidence" value="ECO:0007669"/>
    <property type="project" value="TreeGrafter"/>
</dbReference>
<accession>N9HG60</accession>
<name>N9HG60_ACILW</name>
<dbReference type="GO" id="GO:0005737">
    <property type="term" value="C:cytoplasm"/>
    <property type="evidence" value="ECO:0007669"/>
    <property type="project" value="TreeGrafter"/>
</dbReference>
<dbReference type="AlphaFoldDB" id="N9HG60"/>
<dbReference type="NCBIfam" id="TIGR01488">
    <property type="entry name" value="HAD-SF-IB"/>
    <property type="match status" value="1"/>
</dbReference>
<proteinExistence type="predicted"/>
<dbReference type="EMBL" id="APQU01000010">
    <property type="protein sequence ID" value="ENW30850.1"/>
    <property type="molecule type" value="Genomic_DNA"/>
</dbReference>
<dbReference type="Proteomes" id="UP000018416">
    <property type="component" value="Unassembled WGS sequence"/>
</dbReference>
<dbReference type="Gene3D" id="3.40.50.1000">
    <property type="entry name" value="HAD superfamily/HAD-like"/>
    <property type="match status" value="1"/>
</dbReference>
<dbReference type="PANTHER" id="PTHR43344">
    <property type="entry name" value="PHOSPHOSERINE PHOSPHATASE"/>
    <property type="match status" value="1"/>
</dbReference>
<comment type="caution">
    <text evidence="1">The sequence shown here is derived from an EMBL/GenBank/DDBJ whole genome shotgun (WGS) entry which is preliminary data.</text>
</comment>
<keyword evidence="1" id="KW-0378">Hydrolase</keyword>
<gene>
    <name evidence="1" type="ORF">F923_01421</name>
</gene>
<dbReference type="SUPFAM" id="SSF56784">
    <property type="entry name" value="HAD-like"/>
    <property type="match status" value="1"/>
</dbReference>
<reference evidence="1 2" key="1">
    <citation type="submission" date="2013-02" db="EMBL/GenBank/DDBJ databases">
        <title>The Genome Sequence of Acinetobacter lwoffii NIPH 478.</title>
        <authorList>
            <consortium name="The Broad Institute Genome Sequencing Platform"/>
            <consortium name="The Broad Institute Genome Sequencing Center for Infectious Disease"/>
            <person name="Cerqueira G."/>
            <person name="Feldgarden M."/>
            <person name="Courvalin P."/>
            <person name="Perichon B."/>
            <person name="Grillot-Courvalin C."/>
            <person name="Clermont D."/>
            <person name="Rocha E."/>
            <person name="Yoon E.-J."/>
            <person name="Nemec A."/>
            <person name="Walker B."/>
            <person name="Young S.K."/>
            <person name="Zeng Q."/>
            <person name="Gargeya S."/>
            <person name="Fitzgerald M."/>
            <person name="Haas B."/>
            <person name="Abouelleil A."/>
            <person name="Alvarado L."/>
            <person name="Arachchi H.M."/>
            <person name="Berlin A.M."/>
            <person name="Chapman S.B."/>
            <person name="Dewar J."/>
            <person name="Goldberg J."/>
            <person name="Griggs A."/>
            <person name="Gujja S."/>
            <person name="Hansen M."/>
            <person name="Howarth C."/>
            <person name="Imamovic A."/>
            <person name="Larimer J."/>
            <person name="McCowan C."/>
            <person name="Murphy C."/>
            <person name="Neiman D."/>
            <person name="Pearson M."/>
            <person name="Priest M."/>
            <person name="Roberts A."/>
            <person name="Saif S."/>
            <person name="Shea T."/>
            <person name="Sisk P."/>
            <person name="Sykes S."/>
            <person name="Wortman J."/>
            <person name="Nusbaum C."/>
            <person name="Birren B."/>
        </authorList>
    </citation>
    <scope>NUCLEOTIDE SEQUENCE [LARGE SCALE GENOMIC DNA]</scope>
    <source>
        <strain evidence="1 2">NIPH 478</strain>
    </source>
</reference>
<evidence type="ECO:0000313" key="2">
    <source>
        <dbReference type="Proteomes" id="UP000018416"/>
    </source>
</evidence>
<dbReference type="PANTHER" id="PTHR43344:SF14">
    <property type="entry name" value="HAD-IB FAMILY HYDROLASE"/>
    <property type="match status" value="1"/>
</dbReference>
<dbReference type="RefSeq" id="WP_005107256.1">
    <property type="nucleotide sequence ID" value="NZ_KB849836.1"/>
</dbReference>
<organism evidence="1 2">
    <name type="scientific">Acinetobacter lwoffii NIPH 478</name>
    <dbReference type="NCBI Taxonomy" id="1217668"/>
    <lineage>
        <taxon>Bacteria</taxon>
        <taxon>Pseudomonadati</taxon>
        <taxon>Pseudomonadota</taxon>
        <taxon>Gammaproteobacteria</taxon>
        <taxon>Moraxellales</taxon>
        <taxon>Moraxellaceae</taxon>
        <taxon>Acinetobacter</taxon>
    </lineage>
</organism>
<protein>
    <submittedName>
        <fullName evidence="1">HAD hydrolase, family IB</fullName>
    </submittedName>
</protein>
<evidence type="ECO:0000313" key="1">
    <source>
        <dbReference type="EMBL" id="ENW30850.1"/>
    </source>
</evidence>
<dbReference type="Pfam" id="PF12710">
    <property type="entry name" value="HAD"/>
    <property type="match status" value="1"/>
</dbReference>
<sequence length="236" mass="27765">MHAQNQKSKTLALFDFDGTLYLHDSFTGFIFHALRKRHIVKRGMQILPWIQAYYLNFYPAHRMRPKLYASMFKNSDAEEILQLAQDYAQQLIFKLNPKLLEQLKQHQQLGHEVVLVSASLDLYLKPVCSYLNIDLICSEVEIKAGKLTGLYQTPDCSNIQKKIRILEKYNLDNYAEIYAYGNSEEDEEMLSLAHQRYLEGRDKQLPKINISAHSMPYKSFPFYRVNQLNAFKQRYK</sequence>